<protein>
    <submittedName>
        <fullName evidence="3">Glycoside hydrolase family 15 protein</fullName>
    </submittedName>
</protein>
<dbReference type="GO" id="GO:0005975">
    <property type="term" value="P:carbohydrate metabolic process"/>
    <property type="evidence" value="ECO:0007669"/>
    <property type="project" value="InterPro"/>
</dbReference>
<evidence type="ECO:0000313" key="4">
    <source>
        <dbReference type="Proteomes" id="UP001232063"/>
    </source>
</evidence>
<dbReference type="InterPro" id="IPR012341">
    <property type="entry name" value="6hp_glycosidase-like_sf"/>
</dbReference>
<feature type="domain" description="GH15-like" evidence="1">
    <location>
        <begin position="236"/>
        <end position="601"/>
    </location>
</feature>
<reference evidence="3" key="1">
    <citation type="submission" date="2023-05" db="EMBL/GenBank/DDBJ databases">
        <authorList>
            <person name="Zhang X."/>
        </authorList>
    </citation>
    <scope>NUCLEOTIDE SEQUENCE</scope>
    <source>
        <strain evidence="3">BD1B2-1</strain>
    </source>
</reference>
<dbReference type="GO" id="GO:0004553">
    <property type="term" value="F:hydrolase activity, hydrolyzing O-glycosyl compounds"/>
    <property type="evidence" value="ECO:0007669"/>
    <property type="project" value="UniProtKB-ARBA"/>
</dbReference>
<dbReference type="Gene3D" id="1.50.10.10">
    <property type="match status" value="1"/>
</dbReference>
<evidence type="ECO:0000313" key="3">
    <source>
        <dbReference type="EMBL" id="MDJ1502430.1"/>
    </source>
</evidence>
<dbReference type="EMBL" id="JASJOU010000005">
    <property type="protein sequence ID" value="MDJ1502430.1"/>
    <property type="molecule type" value="Genomic_DNA"/>
</dbReference>
<dbReference type="InterPro" id="IPR008928">
    <property type="entry name" value="6-hairpin_glycosidase_sf"/>
</dbReference>
<dbReference type="Proteomes" id="UP001232063">
    <property type="component" value="Unassembled WGS sequence"/>
</dbReference>
<accession>A0AAE3R3E5</accession>
<dbReference type="InterPro" id="IPR045582">
    <property type="entry name" value="Trehalase-like_N"/>
</dbReference>
<gene>
    <name evidence="3" type="ORF">QNI22_17315</name>
</gene>
<evidence type="ECO:0000259" key="2">
    <source>
        <dbReference type="Pfam" id="PF19291"/>
    </source>
</evidence>
<dbReference type="Pfam" id="PF00723">
    <property type="entry name" value="Glyco_hydro_15"/>
    <property type="match status" value="1"/>
</dbReference>
<dbReference type="SUPFAM" id="SSF48208">
    <property type="entry name" value="Six-hairpin glycosidases"/>
    <property type="match status" value="1"/>
</dbReference>
<keyword evidence="3" id="KW-0378">Hydrolase</keyword>
<dbReference type="RefSeq" id="WP_314512478.1">
    <property type="nucleotide sequence ID" value="NZ_JASJOU010000005.1"/>
</dbReference>
<evidence type="ECO:0000259" key="1">
    <source>
        <dbReference type="Pfam" id="PF00723"/>
    </source>
</evidence>
<organism evidence="3 4">
    <name type="scientific">Xanthocytophaga agilis</name>
    <dbReference type="NCBI Taxonomy" id="3048010"/>
    <lineage>
        <taxon>Bacteria</taxon>
        <taxon>Pseudomonadati</taxon>
        <taxon>Bacteroidota</taxon>
        <taxon>Cytophagia</taxon>
        <taxon>Cytophagales</taxon>
        <taxon>Rhodocytophagaceae</taxon>
        <taxon>Xanthocytophaga</taxon>
    </lineage>
</organism>
<feature type="domain" description="Trehalase-like N-terminal" evidence="2">
    <location>
        <begin position="8"/>
        <end position="157"/>
    </location>
</feature>
<keyword evidence="4" id="KW-1185">Reference proteome</keyword>
<dbReference type="InterPro" id="IPR011613">
    <property type="entry name" value="GH15-like"/>
</dbReference>
<proteinExistence type="predicted"/>
<dbReference type="Pfam" id="PF19291">
    <property type="entry name" value="TREH_N"/>
    <property type="match status" value="1"/>
</dbReference>
<name>A0AAE3R3E5_9BACT</name>
<sequence>MLETQAQDYQPLENYGIIGNQATVALVGLKGSIDFMSFPRYDSPTIFAALLDKDKGGRFQIVPQLNNIGYKQMYLPDTNVLLTRFLSYEGLVEITDFMPIAGSEYECTLIRKVMVVRGEVKIRMDCCPRFNYARTPHTAYQQENQIIFKSEEDNTLLRLVSDCPLQLNNRDASAEFTLHEKEVVHFIFQMIPREDIENDLFKDPEAIGSQVDKAFLETVHYWKDWTRQSAYKGRWADMVNRSALVLKMLTSRKYGSPIAAATLGLPEAVGGIRNWDYRYTWIRDAAFTMYAFIRLGFTKEAGDFMRWIRKQFEKNIEEGGGLQLMYAVDGTADLHEEELTHLEGYFGSKPVRIGNNAHNQLQLDIYGELIDSIYLYDKYGEAITYDFWQQLCRQIEYVCQNWNQKDHSIWEIRSEMKDFLYSRVMCWVAVDRGIRLAESHAFPYPFEKWRTIRTEIFEDIYHNFWNEDRKAFVQYKGGDVLDAAALIMPLVRIISPYDPRWISTLEAIENELVSDTLVYRYNTEHFEDGVGGGESTFSMCSFWYVECLARGGQLEKARLYFEKMMGYANHLGLYAEQIGLRGEQLGNYPQAFTHLGLISAAHYLNRALEKSKI</sequence>
<dbReference type="AlphaFoldDB" id="A0AAE3R3E5"/>
<dbReference type="PANTHER" id="PTHR31616:SF0">
    <property type="entry name" value="GLUCAN 1,4-ALPHA-GLUCOSIDASE"/>
    <property type="match status" value="1"/>
</dbReference>
<comment type="caution">
    <text evidence="3">The sequence shown here is derived from an EMBL/GenBank/DDBJ whole genome shotgun (WGS) entry which is preliminary data.</text>
</comment>
<dbReference type="PANTHER" id="PTHR31616">
    <property type="entry name" value="TREHALASE"/>
    <property type="match status" value="1"/>
</dbReference>